<dbReference type="Pfam" id="PF00535">
    <property type="entry name" value="Glycos_transf_2"/>
    <property type="match status" value="1"/>
</dbReference>
<gene>
    <name evidence="3" type="ORF">K5I29_07105</name>
</gene>
<name>A0ABY6LVT8_9FLAO</name>
<comment type="similarity">
    <text evidence="1">Belongs to the glycosyltransferase 2 family. WaaE/KdtX subfamily.</text>
</comment>
<evidence type="ECO:0000259" key="2">
    <source>
        <dbReference type="Pfam" id="PF00535"/>
    </source>
</evidence>
<reference evidence="3" key="1">
    <citation type="submission" date="2021-08" db="EMBL/GenBank/DDBJ databases">
        <title>Flavobacterium sp. strain CC-SYL302.</title>
        <authorList>
            <person name="Lin S.-Y."/>
            <person name="Lee T.-H."/>
            <person name="Young C.-C."/>
        </authorList>
    </citation>
    <scope>NUCLEOTIDE SEQUENCE</scope>
    <source>
        <strain evidence="3">CC-SYL302</strain>
    </source>
</reference>
<dbReference type="InterPro" id="IPR001173">
    <property type="entry name" value="Glyco_trans_2-like"/>
</dbReference>
<sequence>MNNKKPISALLITFNEEQHIERYIRDAEYADEIIIVDSNSTDKTTEIASQFPKVKIFKRAFKNFSDQRNFALQQAQHEWVTFFDADEELTPALQNEIVAKVANPEGIDVFIGYHDFYFKNKKVSFSGQQNVNAPRLFKKSACKYNESLKVHEQLEFVGKSGKLKNKIKHHTFSDDKKYLDKLNGYSYLRAEELYNKKLKPTFYHFYIKPAYRFINYYLIRLGILDGKEGYTIAKLHAISIQNRYKYLNELYAKNKAID</sequence>
<dbReference type="SUPFAM" id="SSF53448">
    <property type="entry name" value="Nucleotide-diphospho-sugar transferases"/>
    <property type="match status" value="1"/>
</dbReference>
<evidence type="ECO:0000313" key="4">
    <source>
        <dbReference type="Proteomes" id="UP001163328"/>
    </source>
</evidence>
<dbReference type="Gene3D" id="3.90.550.10">
    <property type="entry name" value="Spore Coat Polysaccharide Biosynthesis Protein SpsA, Chain A"/>
    <property type="match status" value="1"/>
</dbReference>
<dbReference type="PANTHER" id="PTHR43630:SF2">
    <property type="entry name" value="GLYCOSYLTRANSFERASE"/>
    <property type="match status" value="1"/>
</dbReference>
<dbReference type="Proteomes" id="UP001163328">
    <property type="component" value="Chromosome"/>
</dbReference>
<protein>
    <submittedName>
        <fullName evidence="3">Glycosyltransferase family 2 protein</fullName>
    </submittedName>
</protein>
<proteinExistence type="inferred from homology"/>
<organism evidence="3 4">
    <name type="scientific">Flavobacterium agricola</name>
    <dbReference type="NCBI Taxonomy" id="2870839"/>
    <lineage>
        <taxon>Bacteria</taxon>
        <taxon>Pseudomonadati</taxon>
        <taxon>Bacteroidota</taxon>
        <taxon>Flavobacteriia</taxon>
        <taxon>Flavobacteriales</taxon>
        <taxon>Flavobacteriaceae</taxon>
        <taxon>Flavobacterium</taxon>
    </lineage>
</organism>
<dbReference type="InterPro" id="IPR029044">
    <property type="entry name" value="Nucleotide-diphossugar_trans"/>
</dbReference>
<dbReference type="PANTHER" id="PTHR43630">
    <property type="entry name" value="POLY-BETA-1,6-N-ACETYL-D-GLUCOSAMINE SYNTHASE"/>
    <property type="match status" value="1"/>
</dbReference>
<feature type="domain" description="Glycosyltransferase 2-like" evidence="2">
    <location>
        <begin position="8"/>
        <end position="130"/>
    </location>
</feature>
<dbReference type="RefSeq" id="WP_264431984.1">
    <property type="nucleotide sequence ID" value="NZ_CP081495.1"/>
</dbReference>
<evidence type="ECO:0000313" key="3">
    <source>
        <dbReference type="EMBL" id="UYW00341.1"/>
    </source>
</evidence>
<accession>A0ABY6LVT8</accession>
<keyword evidence="4" id="KW-1185">Reference proteome</keyword>
<evidence type="ECO:0000256" key="1">
    <source>
        <dbReference type="ARBA" id="ARBA00038494"/>
    </source>
</evidence>
<dbReference type="CDD" id="cd02511">
    <property type="entry name" value="Beta4Glucosyltransferase"/>
    <property type="match status" value="1"/>
</dbReference>
<dbReference type="EMBL" id="CP081495">
    <property type="protein sequence ID" value="UYW00341.1"/>
    <property type="molecule type" value="Genomic_DNA"/>
</dbReference>